<dbReference type="PANTHER" id="PTHR37841:SF1">
    <property type="entry name" value="DUF3298 DOMAIN-CONTAINING PROTEIN"/>
    <property type="match status" value="1"/>
</dbReference>
<dbReference type="AlphaFoldDB" id="A0A0D8JEM5"/>
<keyword evidence="2" id="KW-1185">Reference proteome</keyword>
<dbReference type="EMBL" id="JRHC01000001">
    <property type="protein sequence ID" value="KJF44278.1"/>
    <property type="molecule type" value="Genomic_DNA"/>
</dbReference>
<dbReference type="Pfam" id="PF14903">
    <property type="entry name" value="WG_beta_rep"/>
    <property type="match status" value="6"/>
</dbReference>
<organism evidence="1 2">
    <name type="scientific">Draconibacterium sediminis</name>
    <dbReference type="NCBI Taxonomy" id="1544798"/>
    <lineage>
        <taxon>Bacteria</taxon>
        <taxon>Pseudomonadati</taxon>
        <taxon>Bacteroidota</taxon>
        <taxon>Bacteroidia</taxon>
        <taxon>Marinilabiliales</taxon>
        <taxon>Prolixibacteraceae</taxon>
        <taxon>Draconibacterium</taxon>
    </lineage>
</organism>
<comment type="caution">
    <text evidence="1">The sequence shown here is derived from an EMBL/GenBank/DDBJ whole genome shotgun (WGS) entry which is preliminary data.</text>
</comment>
<evidence type="ECO:0000313" key="1">
    <source>
        <dbReference type="EMBL" id="KJF44278.1"/>
    </source>
</evidence>
<reference evidence="1 2" key="1">
    <citation type="submission" date="2014-09" db="EMBL/GenBank/DDBJ databases">
        <title>Draft Genome Sequence of Draconibacterium sp. JN14CK-3.</title>
        <authorList>
            <person name="Dong C."/>
            <person name="Lai Q."/>
            <person name="Shao Z."/>
        </authorList>
    </citation>
    <scope>NUCLEOTIDE SEQUENCE [LARGE SCALE GENOMIC DNA]</scope>
    <source>
        <strain evidence="1 2">JN14CK-3</strain>
    </source>
</reference>
<evidence type="ECO:0000313" key="2">
    <source>
        <dbReference type="Proteomes" id="UP000032544"/>
    </source>
</evidence>
<dbReference type="OrthoDB" id="1114334at2"/>
<proteinExistence type="predicted"/>
<dbReference type="InterPro" id="IPR032774">
    <property type="entry name" value="WG_beta_rep"/>
</dbReference>
<dbReference type="RefSeq" id="WP_045025835.1">
    <property type="nucleotide sequence ID" value="NZ_JRHC01000001.1"/>
</dbReference>
<dbReference type="STRING" id="1544798.LH29_01825"/>
<gene>
    <name evidence="1" type="ORF">LH29_01825</name>
</gene>
<dbReference type="PANTHER" id="PTHR37841">
    <property type="entry name" value="GLR2918 PROTEIN"/>
    <property type="match status" value="1"/>
</dbReference>
<evidence type="ECO:0008006" key="3">
    <source>
        <dbReference type="Google" id="ProtNLM"/>
    </source>
</evidence>
<accession>A0A0D8JEM5</accession>
<sequence length="458" mass="52610">MKSITCAKCGKKVHWTSSYCFNCGVAVINQDKHDASIDSQNEGSLLKTISREIIFASNFQSSWPLYIATKLIEDEDGIMKMNFGYINLQNEWVFLPVFDGISWFNELGYAEISIDSKWGLIDKNGQVIFQPRYDGIQRIENDNEHFVVSMADKEGILNLNNNWVIDPIYESVEWFVGEKAIVYYKGKAGIINTNKVWVIEPIYESIAVYGNYVIVENENEYGIIDFSNNSIKDIQYEELIFDEESNCFVARQNGFYGIVNPQGEWQVEPKWEQIIIVNSRHLIVQINEKSGVIDYSENWLIKPSYVNIFPAADNLFLVQTESDYYELYYGLVNINGDFILECEYKEITPFYAPGIAVVVNKSNQCALLNKNGSFITPFEFHKIHNIDGDKEIIVFEVAQKFGCMDLSGNLLISPTFDYMESFDDNNIAYAEIDEHYGWIDINGVWVINPDYPINSPSN</sequence>
<name>A0A0D8JEM5_9BACT</name>
<protein>
    <recommendedName>
        <fullName evidence="3">WG repeat-containing protein</fullName>
    </recommendedName>
</protein>
<dbReference type="Proteomes" id="UP000032544">
    <property type="component" value="Unassembled WGS sequence"/>
</dbReference>